<accession>S7PT03</accession>
<dbReference type="HOGENOM" id="CLU_021164_0_0_1"/>
<dbReference type="GeneID" id="19302827"/>
<dbReference type="SUPFAM" id="SSF52047">
    <property type="entry name" value="RNI-like"/>
    <property type="match status" value="1"/>
</dbReference>
<dbReference type="Gene3D" id="3.80.10.10">
    <property type="entry name" value="Ribonuclease Inhibitor"/>
    <property type="match status" value="1"/>
</dbReference>
<dbReference type="OrthoDB" id="3543113at2759"/>
<proteinExistence type="predicted"/>
<dbReference type="KEGG" id="gtr:GLOTRDRAFT_133866"/>
<dbReference type="EMBL" id="KB469315">
    <property type="protein sequence ID" value="EPQ50493.1"/>
    <property type="molecule type" value="Genomic_DNA"/>
</dbReference>
<dbReference type="RefSeq" id="XP_007871032.1">
    <property type="nucleotide sequence ID" value="XM_007872841.1"/>
</dbReference>
<evidence type="ECO:0000313" key="1">
    <source>
        <dbReference type="EMBL" id="EPQ50493.1"/>
    </source>
</evidence>
<evidence type="ECO:0000313" key="2">
    <source>
        <dbReference type="Proteomes" id="UP000030669"/>
    </source>
</evidence>
<organism evidence="1 2">
    <name type="scientific">Gloeophyllum trabeum (strain ATCC 11539 / FP-39264 / Madison 617)</name>
    <name type="common">Brown rot fungus</name>
    <dbReference type="NCBI Taxonomy" id="670483"/>
    <lineage>
        <taxon>Eukaryota</taxon>
        <taxon>Fungi</taxon>
        <taxon>Dikarya</taxon>
        <taxon>Basidiomycota</taxon>
        <taxon>Agaricomycotina</taxon>
        <taxon>Agaricomycetes</taxon>
        <taxon>Gloeophyllales</taxon>
        <taxon>Gloeophyllaceae</taxon>
        <taxon>Gloeophyllum</taxon>
    </lineage>
</organism>
<dbReference type="Proteomes" id="UP000030669">
    <property type="component" value="Unassembled WGS sequence"/>
</dbReference>
<keyword evidence="2" id="KW-1185">Reference proteome</keyword>
<dbReference type="AlphaFoldDB" id="S7PT03"/>
<gene>
    <name evidence="1" type="ORF">GLOTRDRAFT_133866</name>
</gene>
<protein>
    <recommendedName>
        <fullName evidence="3">RNI-like protein</fullName>
    </recommendedName>
</protein>
<evidence type="ECO:0008006" key="3">
    <source>
        <dbReference type="Google" id="ProtNLM"/>
    </source>
</evidence>
<dbReference type="STRING" id="670483.S7PT03"/>
<reference evidence="1 2" key="1">
    <citation type="journal article" date="2012" name="Science">
        <title>The Paleozoic origin of enzymatic lignin decomposition reconstructed from 31 fungal genomes.</title>
        <authorList>
            <person name="Floudas D."/>
            <person name="Binder M."/>
            <person name="Riley R."/>
            <person name="Barry K."/>
            <person name="Blanchette R.A."/>
            <person name="Henrissat B."/>
            <person name="Martinez A.T."/>
            <person name="Otillar R."/>
            <person name="Spatafora J.W."/>
            <person name="Yadav J.S."/>
            <person name="Aerts A."/>
            <person name="Benoit I."/>
            <person name="Boyd A."/>
            <person name="Carlson A."/>
            <person name="Copeland A."/>
            <person name="Coutinho P.M."/>
            <person name="de Vries R.P."/>
            <person name="Ferreira P."/>
            <person name="Findley K."/>
            <person name="Foster B."/>
            <person name="Gaskell J."/>
            <person name="Glotzer D."/>
            <person name="Gorecki P."/>
            <person name="Heitman J."/>
            <person name="Hesse C."/>
            <person name="Hori C."/>
            <person name="Igarashi K."/>
            <person name="Jurgens J.A."/>
            <person name="Kallen N."/>
            <person name="Kersten P."/>
            <person name="Kohler A."/>
            <person name="Kuees U."/>
            <person name="Kumar T.K.A."/>
            <person name="Kuo A."/>
            <person name="LaButti K."/>
            <person name="Larrondo L.F."/>
            <person name="Lindquist E."/>
            <person name="Ling A."/>
            <person name="Lombard V."/>
            <person name="Lucas S."/>
            <person name="Lundell T."/>
            <person name="Martin R."/>
            <person name="McLaughlin D.J."/>
            <person name="Morgenstern I."/>
            <person name="Morin E."/>
            <person name="Murat C."/>
            <person name="Nagy L.G."/>
            <person name="Nolan M."/>
            <person name="Ohm R.A."/>
            <person name="Patyshakuliyeva A."/>
            <person name="Rokas A."/>
            <person name="Ruiz-Duenas F.J."/>
            <person name="Sabat G."/>
            <person name="Salamov A."/>
            <person name="Samejima M."/>
            <person name="Schmutz J."/>
            <person name="Slot J.C."/>
            <person name="St John F."/>
            <person name="Stenlid J."/>
            <person name="Sun H."/>
            <person name="Sun S."/>
            <person name="Syed K."/>
            <person name="Tsang A."/>
            <person name="Wiebenga A."/>
            <person name="Young D."/>
            <person name="Pisabarro A."/>
            <person name="Eastwood D.C."/>
            <person name="Martin F."/>
            <person name="Cullen D."/>
            <person name="Grigoriev I.V."/>
            <person name="Hibbett D.S."/>
        </authorList>
    </citation>
    <scope>NUCLEOTIDE SEQUENCE [LARGE SCALE GENOMIC DNA]</scope>
    <source>
        <strain evidence="1 2">ATCC 11539</strain>
    </source>
</reference>
<name>S7PT03_GLOTA</name>
<dbReference type="InterPro" id="IPR032675">
    <property type="entry name" value="LRR_dom_sf"/>
</dbReference>
<sequence>MPSDLWKKDFSGRVKFVRDLTVSDIEQCLPIARRVRSLYVDRHNDPLDEGVYSKLLALTPHAAVFPDLVSLSWTDRDPVYLPLFLSSVMQTVTISFGVYNTTSSALNSLTELVKRCPILETVHFLGPSARRIADDPHFLNVLTLLRNVREFTCFVNSIPPEFWLALASWPKLRKLTLVSHVESNRPPILPSVPSPDGSDDVLRPSFECLTHLNLTMYGTIPPAALKQYGLLANLQSLVINLPDDTKATLIEDWLRHVCQYCSPRRLTHISVNPAYRWQQPLPPYEDGYTLEREVLKGLSIFSRLKMLDITIKCSASLDDASLEELAMNWPHLQRLNVGVQSGSIKDLHVTARGVVALLRLCPDLNSLGLVFHAGQIGHGPQSRPGAGICNEKITTIDVGNSPIKYPLDVAEFLSDVLPNVREVKTVYRLPLVWSSAAQMQQKLWKEVERLVPRFAKVRRQERSHCGCSV</sequence>